<feature type="transmembrane region" description="Helical" evidence="1">
    <location>
        <begin position="6"/>
        <end position="27"/>
    </location>
</feature>
<organism evidence="2 3">
    <name type="scientific">Methanimicrococcus stummii</name>
    <dbReference type="NCBI Taxonomy" id="3028294"/>
    <lineage>
        <taxon>Archaea</taxon>
        <taxon>Methanobacteriati</taxon>
        <taxon>Methanobacteriota</taxon>
        <taxon>Stenosarchaea group</taxon>
        <taxon>Methanomicrobia</taxon>
        <taxon>Methanosarcinales</taxon>
        <taxon>Methanosarcinaceae</taxon>
        <taxon>Methanimicrococcus</taxon>
    </lineage>
</organism>
<accession>A0AA96VAP6</accession>
<evidence type="ECO:0000313" key="2">
    <source>
        <dbReference type="EMBL" id="WNY28383.1"/>
    </source>
</evidence>
<reference evidence="2 3" key="1">
    <citation type="submission" date="2023-07" db="EMBL/GenBank/DDBJ databases">
        <title>Closed genome sequence of Methanimicrococcus sp. Es2.</title>
        <authorList>
            <person name="Protasov E."/>
            <person name="Platt K."/>
            <person name="Reeh H."/>
            <person name="Poehlein A."/>
            <person name="Daniel R."/>
            <person name="Brune A."/>
        </authorList>
    </citation>
    <scope>NUCLEOTIDE SEQUENCE [LARGE SCALE GENOMIC DNA]</scope>
    <source>
        <strain evidence="2 3">Es2</strain>
    </source>
</reference>
<evidence type="ECO:0000313" key="3">
    <source>
        <dbReference type="Proteomes" id="UP001302662"/>
    </source>
</evidence>
<dbReference type="AlphaFoldDB" id="A0AA96VAP6"/>
<feature type="transmembrane region" description="Helical" evidence="1">
    <location>
        <begin position="34"/>
        <end position="55"/>
    </location>
</feature>
<keyword evidence="1" id="KW-0472">Membrane</keyword>
<dbReference type="KEGG" id="mees:MmiEs2_05680"/>
<dbReference type="Proteomes" id="UP001302662">
    <property type="component" value="Chromosome"/>
</dbReference>
<keyword evidence="1" id="KW-0812">Transmembrane</keyword>
<name>A0AA96VAP6_9EURY</name>
<protein>
    <submittedName>
        <fullName evidence="2">Uncharacterized protein</fullName>
    </submittedName>
</protein>
<evidence type="ECO:0000256" key="1">
    <source>
        <dbReference type="SAM" id="Phobius"/>
    </source>
</evidence>
<proteinExistence type="predicted"/>
<dbReference type="EMBL" id="CP131062">
    <property type="protein sequence ID" value="WNY28383.1"/>
    <property type="molecule type" value="Genomic_DNA"/>
</dbReference>
<keyword evidence="1" id="KW-1133">Transmembrane helix</keyword>
<keyword evidence="3" id="KW-1185">Reference proteome</keyword>
<gene>
    <name evidence="2" type="ORF">MmiEs2_05680</name>
</gene>
<sequence length="95" mass="10797">MQIYGLFFSYFGFELCCFYYSYCLCLLSLPCRLCLLLLPCCLHFCLHLLILSAAVRFANVVLLPYRFRLLLSPTVCAAPAASAAAREPFHFSKIN</sequence>